<gene>
    <name evidence="1" type="ORF">GB993_09495</name>
</gene>
<dbReference type="RefSeq" id="WP_161004086.1">
    <property type="nucleotide sequence ID" value="NZ_WEZQ01000017.1"/>
</dbReference>
<protein>
    <submittedName>
        <fullName evidence="1">Uncharacterized protein</fullName>
    </submittedName>
</protein>
<dbReference type="Proteomes" id="UP000449209">
    <property type="component" value="Unassembled WGS sequence"/>
</dbReference>
<comment type="caution">
    <text evidence="1">The sequence shown here is derived from an EMBL/GenBank/DDBJ whole genome shotgun (WGS) entry which is preliminary data.</text>
</comment>
<sequence>MKCLVNKSGRSLTDGVSLLKNELATAKLIQFNFDVRLQSELRAMQMSLDRVITPYSFFCKINLPQSPHIVSPLDLQLPTDGSYESEGSNVNYFLGHGHHKLAQIDNWQNGSIHNYNLFGINDRLVSHDEFDENGQKRIHEVANSEGKIVYTEFLNKTQLPAIELYKTNGSESIRLTRYNDHSWDFDTKKDFFDFFVKELQKQYVNCDLKEI</sequence>
<dbReference type="AlphaFoldDB" id="A0A6N9I439"/>
<dbReference type="EMBL" id="WEZQ01000017">
    <property type="protein sequence ID" value="MYV17735.1"/>
    <property type="molecule type" value="Genomic_DNA"/>
</dbReference>
<accession>A0A6N9I439</accession>
<evidence type="ECO:0000313" key="1">
    <source>
        <dbReference type="EMBL" id="MYV17735.1"/>
    </source>
</evidence>
<evidence type="ECO:0000313" key="2">
    <source>
        <dbReference type="Proteomes" id="UP000449209"/>
    </source>
</evidence>
<proteinExistence type="predicted"/>
<name>A0A6N9I439_9LACO</name>
<organism evidence="1 2">
    <name type="scientific">Furfurilactobacillus milii</name>
    <dbReference type="NCBI Taxonomy" id="2888272"/>
    <lineage>
        <taxon>Bacteria</taxon>
        <taxon>Bacillati</taxon>
        <taxon>Bacillota</taxon>
        <taxon>Bacilli</taxon>
        <taxon>Lactobacillales</taxon>
        <taxon>Lactobacillaceae</taxon>
        <taxon>Furfurilactobacillus</taxon>
    </lineage>
</organism>
<reference evidence="1 2" key="1">
    <citation type="journal article" date="2019" name="Appl. Environ. Microbiol.">
        <title>Genetic determinants of hydroxycinnamic acid metabolism in heterofermentative lactobacilli.</title>
        <authorList>
            <person name="Gaur G."/>
            <person name="Oh J.H."/>
            <person name="Filannino P."/>
            <person name="Gobbetti M."/>
            <person name="van Pijkeren J.P."/>
            <person name="Ganzle M.G."/>
        </authorList>
    </citation>
    <scope>NUCLEOTIDE SEQUENCE [LARGE SCALE GENOMIC DNA]</scope>
    <source>
        <strain evidence="1 2">C5</strain>
    </source>
</reference>